<sequence>MKPKPRRIAARPDPEAWSDTDPLSLEEAAALMFPDGPYTASTLRSCYRQGFLEVTILARKLTTNKRAIREMMEAARRPPRKHAGT</sequence>
<reference evidence="2" key="1">
    <citation type="submission" date="2020-05" db="EMBL/GenBank/DDBJ databases">
        <title>Complete genome sequence of Bradyrhizobium diazoefficiens XF1 isolated from soybean nodule.</title>
        <authorList>
            <person name="Noda R."/>
            <person name="Kakizaki K."/>
            <person name="Minamisawa K."/>
        </authorList>
    </citation>
    <scope>NUCLEOTIDE SEQUENCE</scope>
    <source>
        <strain evidence="2">XF1</strain>
    </source>
</reference>
<proteinExistence type="predicted"/>
<organism evidence="2">
    <name type="scientific">Bradyrhizobium diazoefficiens</name>
    <dbReference type="NCBI Taxonomy" id="1355477"/>
    <lineage>
        <taxon>Bacteria</taxon>
        <taxon>Pseudomonadati</taxon>
        <taxon>Pseudomonadota</taxon>
        <taxon>Alphaproteobacteria</taxon>
        <taxon>Hyphomicrobiales</taxon>
        <taxon>Nitrobacteraceae</taxon>
        <taxon>Bradyrhizobium</taxon>
    </lineage>
</organism>
<feature type="region of interest" description="Disordered" evidence="1">
    <location>
        <begin position="1"/>
        <end position="21"/>
    </location>
</feature>
<evidence type="ECO:0000256" key="1">
    <source>
        <dbReference type="SAM" id="MobiDB-lite"/>
    </source>
</evidence>
<evidence type="ECO:0000313" key="2">
    <source>
        <dbReference type="EMBL" id="BCE17816.1"/>
    </source>
</evidence>
<name>A0A809WSC1_9BRAD</name>
<gene>
    <name evidence="2" type="ORF">XF1B_04970</name>
</gene>
<dbReference type="AlphaFoldDB" id="A0A809WSC1"/>
<protein>
    <submittedName>
        <fullName evidence="2">Uncharacterized protein</fullName>
    </submittedName>
</protein>
<accession>A0A809WSC1</accession>
<dbReference type="EMBL" id="AP023091">
    <property type="protein sequence ID" value="BCE17816.1"/>
    <property type="molecule type" value="Genomic_DNA"/>
</dbReference>